<dbReference type="SUPFAM" id="SSF55785">
    <property type="entry name" value="PYP-like sensor domain (PAS domain)"/>
    <property type="match status" value="1"/>
</dbReference>
<dbReference type="PROSITE" id="PS50112">
    <property type="entry name" value="PAS"/>
    <property type="match status" value="1"/>
</dbReference>
<dbReference type="EMBL" id="JAIVFQ010000003">
    <property type="protein sequence ID" value="MCC5598349.1"/>
    <property type="molecule type" value="Genomic_DNA"/>
</dbReference>
<comment type="caution">
    <text evidence="2">The sequence shown here is derived from an EMBL/GenBank/DDBJ whole genome shotgun (WGS) entry which is preliminary data.</text>
</comment>
<accession>A0ABS8I408</accession>
<dbReference type="InterPro" id="IPR035965">
    <property type="entry name" value="PAS-like_dom_sf"/>
</dbReference>
<dbReference type="InterPro" id="IPR000014">
    <property type="entry name" value="PAS"/>
</dbReference>
<sequence length="69" mass="7834">MCCDRKRAEAALCNSQKRLSLLIQQTSIAVIQWSTEFLVRAWNPAAEKIFGYTVVKVMGRSLDFLIASR</sequence>
<dbReference type="Proteomes" id="UP001199525">
    <property type="component" value="Unassembled WGS sequence"/>
</dbReference>
<organism evidence="2 3">
    <name type="scientific">Nostoc favosum CHAB5714</name>
    <dbReference type="NCBI Taxonomy" id="2780399"/>
    <lineage>
        <taxon>Bacteria</taxon>
        <taxon>Bacillati</taxon>
        <taxon>Cyanobacteriota</taxon>
        <taxon>Cyanophyceae</taxon>
        <taxon>Nostocales</taxon>
        <taxon>Nostocaceae</taxon>
        <taxon>Nostoc</taxon>
        <taxon>Nostoc favosum</taxon>
    </lineage>
</organism>
<feature type="domain" description="PAS" evidence="1">
    <location>
        <begin position="15"/>
        <end position="69"/>
    </location>
</feature>
<reference evidence="2 3" key="1">
    <citation type="journal article" date="2021" name="Microorganisms">
        <title>Genome Evolution of Filamentous Cyanobacterium Nostoc Species: From Facultative Symbiosis to Free Living.</title>
        <authorList>
            <person name="Huo D."/>
            <person name="Li H."/>
            <person name="Cai F."/>
            <person name="Guo X."/>
            <person name="Qiao Z."/>
            <person name="Wang W."/>
            <person name="Yu G."/>
            <person name="Li R."/>
        </authorList>
    </citation>
    <scope>NUCLEOTIDE SEQUENCE [LARGE SCALE GENOMIC DNA]</scope>
    <source>
        <strain evidence="2 3">CHAB 5714</strain>
    </source>
</reference>
<evidence type="ECO:0000313" key="3">
    <source>
        <dbReference type="Proteomes" id="UP001199525"/>
    </source>
</evidence>
<dbReference type="Pfam" id="PF00989">
    <property type="entry name" value="PAS"/>
    <property type="match status" value="1"/>
</dbReference>
<gene>
    <name evidence="2" type="ORF">LC586_03620</name>
</gene>
<evidence type="ECO:0000259" key="1">
    <source>
        <dbReference type="PROSITE" id="PS50112"/>
    </source>
</evidence>
<dbReference type="RefSeq" id="WP_369010515.1">
    <property type="nucleotide sequence ID" value="NZ_JAIVFQ010000003.1"/>
</dbReference>
<dbReference type="NCBIfam" id="TIGR00229">
    <property type="entry name" value="sensory_box"/>
    <property type="match status" value="1"/>
</dbReference>
<dbReference type="Gene3D" id="3.30.450.20">
    <property type="entry name" value="PAS domain"/>
    <property type="match status" value="1"/>
</dbReference>
<name>A0ABS8I408_9NOSO</name>
<dbReference type="InterPro" id="IPR013767">
    <property type="entry name" value="PAS_fold"/>
</dbReference>
<protein>
    <submittedName>
        <fullName evidence="2">PAS domain-containing protein</fullName>
    </submittedName>
</protein>
<proteinExistence type="predicted"/>
<dbReference type="CDD" id="cd00130">
    <property type="entry name" value="PAS"/>
    <property type="match status" value="1"/>
</dbReference>
<evidence type="ECO:0000313" key="2">
    <source>
        <dbReference type="EMBL" id="MCC5598349.1"/>
    </source>
</evidence>
<keyword evidence="3" id="KW-1185">Reference proteome</keyword>